<dbReference type="GO" id="GO:0000981">
    <property type="term" value="F:DNA-binding transcription factor activity, RNA polymerase II-specific"/>
    <property type="evidence" value="ECO:0007669"/>
    <property type="project" value="InterPro"/>
</dbReference>
<dbReference type="Proteomes" id="UP001147733">
    <property type="component" value="Unassembled WGS sequence"/>
</dbReference>
<dbReference type="PANTHER" id="PTHR37534:SF46">
    <property type="entry name" value="ZN(II)2CYS6 TRANSCRIPTION FACTOR (EUROFUNG)"/>
    <property type="match status" value="1"/>
</dbReference>
<dbReference type="Gene3D" id="4.10.240.10">
    <property type="entry name" value="Zn(2)-C6 fungal-type DNA-binding domain"/>
    <property type="match status" value="1"/>
</dbReference>
<dbReference type="PROSITE" id="PS00463">
    <property type="entry name" value="ZN2_CY6_FUNGAL_1"/>
    <property type="match status" value="1"/>
</dbReference>
<reference evidence="8" key="2">
    <citation type="journal article" date="2023" name="IMA Fungus">
        <title>Comparative genomic study of the Penicillium genus elucidates a diverse pangenome and 15 lateral gene transfer events.</title>
        <authorList>
            <person name="Petersen C."/>
            <person name="Sorensen T."/>
            <person name="Nielsen M.R."/>
            <person name="Sondergaard T.E."/>
            <person name="Sorensen J.L."/>
            <person name="Fitzpatrick D.A."/>
            <person name="Frisvad J.C."/>
            <person name="Nielsen K.L."/>
        </authorList>
    </citation>
    <scope>NUCLEOTIDE SEQUENCE</scope>
    <source>
        <strain evidence="8">IBT 23319</strain>
    </source>
</reference>
<name>A0A9W9TKW6_PENCI</name>
<evidence type="ECO:0000259" key="7">
    <source>
        <dbReference type="PROSITE" id="PS50048"/>
    </source>
</evidence>
<sequence>MSTSRRPRASRSRGGCLSCKARKKKCDEIHPRCSDCRRLSLPCQWPSNSSVTNDIQDSSSPESQPEDRPAGTDLVEVSDGDRMSTYSITPHDDDEFIATLFPHPLPEKNAVLLPTNRPLLSANPYLCSEEDRSLYNHYIHVVSRALSRSHDTHRNPFLSTLLPLAAASDAVTSVILSLSGCHWRRVYPSIWGCALKRQGKALTQVNRLLGDPDRHTIFEACATVLLLCLTELFDGTSRVWKWHLKAASAILKSPAFRSLVSTDEWTFCISLFHYLDSMSTISRCKPPLLHENDSMTELTTSFRRGSVPALEQSQSTDAIYGISPALFDFLGMVNILANHRSKRVDELSEIGFRAAASQVESRIDEWRADHDRSAEPEPDTKRATVAFEWAIRLRLHQVVEGYDPAHEFVERAVVEILDAVQLVPYASSVEGCLLFPLVISGSSSVSIERRMIVKERLMVMENTLGFSHIQHARQLLETVWGGATNASDMNWAAVRYSQFPGVVFV</sequence>
<accession>A0A9W9TKW6</accession>
<dbReference type="GeneID" id="81384657"/>
<evidence type="ECO:0000313" key="8">
    <source>
        <dbReference type="EMBL" id="KAJ5226566.1"/>
    </source>
</evidence>
<dbReference type="InterPro" id="IPR021858">
    <property type="entry name" value="Fun_TF"/>
</dbReference>
<feature type="domain" description="Zn(2)-C6 fungal-type" evidence="7">
    <location>
        <begin position="15"/>
        <end position="45"/>
    </location>
</feature>
<dbReference type="GO" id="GO:0003677">
    <property type="term" value="F:DNA binding"/>
    <property type="evidence" value="ECO:0007669"/>
    <property type="project" value="UniProtKB-KW"/>
</dbReference>
<feature type="region of interest" description="Disordered" evidence="6">
    <location>
        <begin position="38"/>
        <end position="81"/>
    </location>
</feature>
<keyword evidence="2" id="KW-0805">Transcription regulation</keyword>
<comment type="caution">
    <text evidence="8">The sequence shown here is derived from an EMBL/GenBank/DDBJ whole genome shotgun (WGS) entry which is preliminary data.</text>
</comment>
<proteinExistence type="predicted"/>
<dbReference type="GO" id="GO:0005634">
    <property type="term" value="C:nucleus"/>
    <property type="evidence" value="ECO:0007669"/>
    <property type="project" value="UniProtKB-SubCell"/>
</dbReference>
<reference evidence="8" key="1">
    <citation type="submission" date="2022-11" db="EMBL/GenBank/DDBJ databases">
        <authorList>
            <person name="Petersen C."/>
        </authorList>
    </citation>
    <scope>NUCLEOTIDE SEQUENCE</scope>
    <source>
        <strain evidence="8">IBT 23319</strain>
    </source>
</reference>
<dbReference type="EMBL" id="JAPQKT010000006">
    <property type="protein sequence ID" value="KAJ5226566.1"/>
    <property type="molecule type" value="Genomic_DNA"/>
</dbReference>
<evidence type="ECO:0000256" key="6">
    <source>
        <dbReference type="SAM" id="MobiDB-lite"/>
    </source>
</evidence>
<evidence type="ECO:0000256" key="1">
    <source>
        <dbReference type="ARBA" id="ARBA00004123"/>
    </source>
</evidence>
<dbReference type="InterPro" id="IPR001138">
    <property type="entry name" value="Zn2Cys6_DnaBD"/>
</dbReference>
<dbReference type="OrthoDB" id="434972at2759"/>
<gene>
    <name evidence="8" type="ORF">N7469_006572</name>
</gene>
<evidence type="ECO:0000313" key="9">
    <source>
        <dbReference type="Proteomes" id="UP001147733"/>
    </source>
</evidence>
<dbReference type="SUPFAM" id="SSF57701">
    <property type="entry name" value="Zn2/Cys6 DNA-binding domain"/>
    <property type="match status" value="1"/>
</dbReference>
<evidence type="ECO:0000256" key="4">
    <source>
        <dbReference type="ARBA" id="ARBA00023163"/>
    </source>
</evidence>
<dbReference type="SMART" id="SM00066">
    <property type="entry name" value="GAL4"/>
    <property type="match status" value="1"/>
</dbReference>
<organism evidence="8 9">
    <name type="scientific">Penicillium citrinum</name>
    <dbReference type="NCBI Taxonomy" id="5077"/>
    <lineage>
        <taxon>Eukaryota</taxon>
        <taxon>Fungi</taxon>
        <taxon>Dikarya</taxon>
        <taxon>Ascomycota</taxon>
        <taxon>Pezizomycotina</taxon>
        <taxon>Eurotiomycetes</taxon>
        <taxon>Eurotiomycetidae</taxon>
        <taxon>Eurotiales</taxon>
        <taxon>Aspergillaceae</taxon>
        <taxon>Penicillium</taxon>
    </lineage>
</organism>
<evidence type="ECO:0000256" key="2">
    <source>
        <dbReference type="ARBA" id="ARBA00023015"/>
    </source>
</evidence>
<keyword evidence="3" id="KW-0238">DNA-binding</keyword>
<keyword evidence="9" id="KW-1185">Reference proteome</keyword>
<dbReference type="InterPro" id="IPR036864">
    <property type="entry name" value="Zn2-C6_fun-type_DNA-bd_sf"/>
</dbReference>
<dbReference type="Pfam" id="PF00172">
    <property type="entry name" value="Zn_clus"/>
    <property type="match status" value="1"/>
</dbReference>
<dbReference type="CDD" id="cd00067">
    <property type="entry name" value="GAL4"/>
    <property type="match status" value="1"/>
</dbReference>
<evidence type="ECO:0000256" key="5">
    <source>
        <dbReference type="ARBA" id="ARBA00023242"/>
    </source>
</evidence>
<dbReference type="Pfam" id="PF11951">
    <property type="entry name" value="Fungal_trans_2"/>
    <property type="match status" value="1"/>
</dbReference>
<protein>
    <recommendedName>
        <fullName evidence="7">Zn(2)-C6 fungal-type domain-containing protein</fullName>
    </recommendedName>
</protein>
<evidence type="ECO:0000256" key="3">
    <source>
        <dbReference type="ARBA" id="ARBA00023125"/>
    </source>
</evidence>
<keyword evidence="4" id="KW-0804">Transcription</keyword>
<dbReference type="RefSeq" id="XP_056498931.1">
    <property type="nucleotide sequence ID" value="XM_056645490.1"/>
</dbReference>
<dbReference type="PROSITE" id="PS50048">
    <property type="entry name" value="ZN2_CY6_FUNGAL_2"/>
    <property type="match status" value="1"/>
</dbReference>
<dbReference type="PANTHER" id="PTHR37534">
    <property type="entry name" value="TRANSCRIPTIONAL ACTIVATOR PROTEIN UGA3"/>
    <property type="match status" value="1"/>
</dbReference>
<comment type="subcellular location">
    <subcellularLocation>
        <location evidence="1">Nucleus</location>
    </subcellularLocation>
</comment>
<dbReference type="AlphaFoldDB" id="A0A9W9TKW6"/>
<dbReference type="GO" id="GO:0008270">
    <property type="term" value="F:zinc ion binding"/>
    <property type="evidence" value="ECO:0007669"/>
    <property type="project" value="InterPro"/>
</dbReference>
<feature type="compositionally biased region" description="Polar residues" evidence="6">
    <location>
        <begin position="45"/>
        <end position="63"/>
    </location>
</feature>
<keyword evidence="5" id="KW-0539">Nucleus</keyword>